<dbReference type="EMBL" id="AY548894">
    <property type="protein sequence ID" value="AAT12333.1"/>
    <property type="molecule type" value="Genomic_DNA"/>
</dbReference>
<name>Q6E6F4_ANTLO</name>
<dbReference type="AlphaFoldDB" id="Q6E6F4"/>
<organism evidence="1">
    <name type="scientific">Antonospora locustae</name>
    <name type="common">Microsporidian parasite</name>
    <name type="synonym">Nosema locustae</name>
    <dbReference type="NCBI Taxonomy" id="278021"/>
    <lineage>
        <taxon>Eukaryota</taxon>
        <taxon>Fungi</taxon>
        <taxon>Fungi incertae sedis</taxon>
        <taxon>Microsporidia</taxon>
        <taxon>Antonospora</taxon>
    </lineage>
</organism>
<proteinExistence type="predicted"/>
<protein>
    <submittedName>
        <fullName evidence="1">Uncharacterized protein</fullName>
    </submittedName>
</protein>
<reference evidence="1" key="1">
    <citation type="journal article" date="2004" name="Curr. Biol.">
        <title>Genome compaction and stability in microsporidian intracellular parasites.</title>
        <authorList>
            <person name="Slamovits C.H."/>
            <person name="Fast N.M."/>
            <person name="Law J.S."/>
            <person name="Keeling P.J."/>
        </authorList>
    </citation>
    <scope>NUCLEOTIDE SEQUENCE</scope>
</reference>
<evidence type="ECO:0000313" key="1">
    <source>
        <dbReference type="EMBL" id="AAT12333.1"/>
    </source>
</evidence>
<accession>Q6E6F4</accession>
<sequence length="244" mass="28207">DTSFKNQENVFVGCAKKVLVQNIVPVIEAGFEEIKLQIFEDMKQREMAASVIADDLDLLKVQENKETKLFNLIQRNEIVKGVELVLDSNEEVFEMFLGSFEYRFFRCLEPTMIFELFRKALLFNIYNSSPKLEGFLDAVVMHMAENPVFRKYFSIHAKEDLISTIPANNMLTIYSSHLADASKAYRPECAVVLEEILRNLDAHALDTGKMYEFNELLDLTVRVIDKMGYRNQISEAYLVFKKTT</sequence>
<feature type="non-terminal residue" evidence="1">
    <location>
        <position position="1"/>
    </location>
</feature>